<dbReference type="InterPro" id="IPR036047">
    <property type="entry name" value="F-box-like_dom_sf"/>
</dbReference>
<comment type="caution">
    <text evidence="2">The sequence shown here is derived from an EMBL/GenBank/DDBJ whole genome shotgun (WGS) entry which is preliminary data.</text>
</comment>
<sequence length="459" mass="50229">MGTSLPAEIELLVFEYLDPFAFHSISRVSRSWHYGSRDVLVLRQRLAKLPLLVPAWPTLTNAALLRSYWLQGVESLMLNASLQTSSCSRASVPSDREGKLAYSSDLRRLVSLNARTLKLFAEPPVPESSQSDREVLSQVILNDVRSKSRQGPILRNAPSCVFEIALASKSSLVAVALDRIVQVYDMSAPNEPPAAAFLSAAAGHFVTGVSFEADDSLLRISLSNKGVVLYLGSPQAGGVATESSLDYWRSDRGLKHVLLNSTLLTYRASPTDRLACLQLLRRYDTGFLASAQRHRGSTALGYTLVFVPIQALGTSATTSAITSVVDLAASHGQADSSSIFWSATPLVKEQARPRYCVSPDDKLLAIVEEGSSHYTPARTENRIFVWRLPDRLLDSGKQFSLSGLEIGTPIDMFARLPLYLAEVAGTVLSLRFDRWQSSSYNIVLETSVTKMTFALEGII</sequence>
<dbReference type="InParanoid" id="A0A2K1QXR8"/>
<protein>
    <recommendedName>
        <fullName evidence="1">F-box domain-containing protein</fullName>
    </recommendedName>
</protein>
<keyword evidence="3" id="KW-1185">Reference proteome</keyword>
<dbReference type="EMBL" id="NKHZ01000029">
    <property type="protein sequence ID" value="PNS19848.1"/>
    <property type="molecule type" value="Genomic_DNA"/>
</dbReference>
<dbReference type="OrthoDB" id="5126814at2759"/>
<gene>
    <name evidence="2" type="ORF">CAC42_7815</name>
</gene>
<feature type="domain" description="F-box" evidence="1">
    <location>
        <begin position="4"/>
        <end position="34"/>
    </location>
</feature>
<evidence type="ECO:0000313" key="2">
    <source>
        <dbReference type="EMBL" id="PNS19848.1"/>
    </source>
</evidence>
<dbReference type="Proteomes" id="UP000243797">
    <property type="component" value="Unassembled WGS sequence"/>
</dbReference>
<dbReference type="Pfam" id="PF12937">
    <property type="entry name" value="F-box-like"/>
    <property type="match status" value="1"/>
</dbReference>
<proteinExistence type="predicted"/>
<dbReference type="SUPFAM" id="SSF81383">
    <property type="entry name" value="F-box domain"/>
    <property type="match status" value="1"/>
</dbReference>
<name>A0A2K1QXR8_9PEZI</name>
<organism evidence="2 3">
    <name type="scientific">Sphaceloma murrayae</name>
    <dbReference type="NCBI Taxonomy" id="2082308"/>
    <lineage>
        <taxon>Eukaryota</taxon>
        <taxon>Fungi</taxon>
        <taxon>Dikarya</taxon>
        <taxon>Ascomycota</taxon>
        <taxon>Pezizomycotina</taxon>
        <taxon>Dothideomycetes</taxon>
        <taxon>Dothideomycetidae</taxon>
        <taxon>Myriangiales</taxon>
        <taxon>Elsinoaceae</taxon>
        <taxon>Sphaceloma</taxon>
    </lineage>
</organism>
<evidence type="ECO:0000259" key="1">
    <source>
        <dbReference type="Pfam" id="PF12937"/>
    </source>
</evidence>
<evidence type="ECO:0000313" key="3">
    <source>
        <dbReference type="Proteomes" id="UP000243797"/>
    </source>
</evidence>
<dbReference type="InterPro" id="IPR001810">
    <property type="entry name" value="F-box_dom"/>
</dbReference>
<dbReference type="AlphaFoldDB" id="A0A2K1QXR8"/>
<reference evidence="2 3" key="1">
    <citation type="submission" date="2017-06" db="EMBL/GenBank/DDBJ databases">
        <title>Draft genome sequence of a variant of Elsinoe murrayae.</title>
        <authorList>
            <person name="Cheng Q."/>
        </authorList>
    </citation>
    <scope>NUCLEOTIDE SEQUENCE [LARGE SCALE GENOMIC DNA]</scope>
    <source>
        <strain evidence="2 3">CQ-2017a</strain>
    </source>
</reference>
<dbReference type="CDD" id="cd09917">
    <property type="entry name" value="F-box_SF"/>
    <property type="match status" value="1"/>
</dbReference>
<accession>A0A2K1QXR8</accession>